<dbReference type="GO" id="GO:0016757">
    <property type="term" value="F:glycosyltransferase activity"/>
    <property type="evidence" value="ECO:0007669"/>
    <property type="project" value="UniProtKB-KW"/>
</dbReference>
<keyword evidence="3" id="KW-0808">Transferase</keyword>
<dbReference type="RefSeq" id="WP_302878622.1">
    <property type="nucleotide sequence ID" value="NZ_JAUMKJ010000014.1"/>
</dbReference>
<accession>A0ABT8VAE3</accession>
<proteinExistence type="predicted"/>
<dbReference type="Pfam" id="PF13524">
    <property type="entry name" value="Glyco_trans_1_2"/>
    <property type="match status" value="1"/>
</dbReference>
<dbReference type="Proteomes" id="UP001168883">
    <property type="component" value="Unassembled WGS sequence"/>
</dbReference>
<dbReference type="EC" id="2.4.-.-" evidence="3"/>
<dbReference type="Pfam" id="PF12996">
    <property type="entry name" value="DUF3880"/>
    <property type="match status" value="1"/>
</dbReference>
<sequence>MRVLFLESHPMWIYGLPNGFRDAGHQVKLSGPLTPGRLRTLLARFRPHLIVSLGWTPVHRQHNRKWIRKYVGSSGIPHVYWATEDPTHTKYFTLPYIRAVKPDFVFTICRSRVKDYRRMGIQSAHLDFGYHPKVHRPVKARKKYRCSIAVVANAYPRNLVKYPKHYRKRSLRRLISPLVRHKIRVDFWGRRWGAMKRFLGTDIPKRWLHGYLPYPKANQIYSSAKINIGLQNKRTQVTQRTYEILGSGGFLLTSDTPEIRRLFKPGKHLVVSSSPRQTMRLVRYYLNHPVQRERIRRAGRQAVKKHSYKQRALQMVRELRRQGILKRA</sequence>
<evidence type="ECO:0000259" key="1">
    <source>
        <dbReference type="Pfam" id="PF12996"/>
    </source>
</evidence>
<dbReference type="Gene3D" id="3.40.50.2000">
    <property type="entry name" value="Glycogen Phosphorylase B"/>
    <property type="match status" value="1"/>
</dbReference>
<protein>
    <submittedName>
        <fullName evidence="3">Glycosyltransferase</fullName>
        <ecNumber evidence="3">2.4.-.-</ecNumber>
    </submittedName>
</protein>
<gene>
    <name evidence="3" type="ORF">Q3C12_13125</name>
</gene>
<dbReference type="SUPFAM" id="SSF53756">
    <property type="entry name" value="UDP-Glycosyltransferase/glycogen phosphorylase"/>
    <property type="match status" value="1"/>
</dbReference>
<feature type="domain" description="Spore protein YkvP/CgeB glycosyl transferase-like" evidence="2">
    <location>
        <begin position="170"/>
        <end position="316"/>
    </location>
</feature>
<keyword evidence="4" id="KW-1185">Reference proteome</keyword>
<dbReference type="EMBL" id="JAUMKJ010000014">
    <property type="protein sequence ID" value="MDO3677948.1"/>
    <property type="molecule type" value="Genomic_DNA"/>
</dbReference>
<keyword evidence="3" id="KW-0328">Glycosyltransferase</keyword>
<dbReference type="InterPro" id="IPR024542">
    <property type="entry name" value="YkvP_N"/>
</dbReference>
<feature type="domain" description="Spore protein YkvP N-terminal" evidence="1">
    <location>
        <begin position="3"/>
        <end position="109"/>
    </location>
</feature>
<dbReference type="InterPro" id="IPR055259">
    <property type="entry name" value="YkvP/CgeB_Glyco_trans-like"/>
</dbReference>
<name>A0ABT8VAE3_9BACL</name>
<evidence type="ECO:0000313" key="3">
    <source>
        <dbReference type="EMBL" id="MDO3677948.1"/>
    </source>
</evidence>
<reference evidence="3" key="1">
    <citation type="submission" date="2023-07" db="EMBL/GenBank/DDBJ databases">
        <authorList>
            <person name="Aktuganov G."/>
            <person name="Boyko T."/>
            <person name="Delegan Y."/>
            <person name="Galimzianova N."/>
            <person name="Gilvanova E."/>
            <person name="Korobov V."/>
            <person name="Kuzmina L."/>
            <person name="Melentiev A."/>
            <person name="Milman P."/>
            <person name="Ryabova A."/>
            <person name="Stupak E."/>
            <person name="Yasakov T."/>
            <person name="Zharikova N."/>
            <person name="Zhurenko E."/>
        </authorList>
    </citation>
    <scope>NUCLEOTIDE SEQUENCE</scope>
    <source>
        <strain evidence="3">IB-739</strain>
    </source>
</reference>
<evidence type="ECO:0000259" key="2">
    <source>
        <dbReference type="Pfam" id="PF13524"/>
    </source>
</evidence>
<organism evidence="3 4">
    <name type="scientific">Paenibacillus ehimensis</name>
    <dbReference type="NCBI Taxonomy" id="79264"/>
    <lineage>
        <taxon>Bacteria</taxon>
        <taxon>Bacillati</taxon>
        <taxon>Bacillota</taxon>
        <taxon>Bacilli</taxon>
        <taxon>Bacillales</taxon>
        <taxon>Paenibacillaceae</taxon>
        <taxon>Paenibacillus</taxon>
    </lineage>
</organism>
<evidence type="ECO:0000313" key="4">
    <source>
        <dbReference type="Proteomes" id="UP001168883"/>
    </source>
</evidence>
<comment type="caution">
    <text evidence="3">The sequence shown here is derived from an EMBL/GenBank/DDBJ whole genome shotgun (WGS) entry which is preliminary data.</text>
</comment>